<sequence length="99" mass="11000">MTPHVLRHTSAGILLWDVCCADCTSARIIFKSDLGLGAVIRHGRRVSSVETSFDTAIPTHFKMQSNVQRYLLCDVEPYHRAAPECRYPPLSLPLSDGTT</sequence>
<dbReference type="EMBL" id="ML994655">
    <property type="protein sequence ID" value="KAF2180981.1"/>
    <property type="molecule type" value="Genomic_DNA"/>
</dbReference>
<dbReference type="Proteomes" id="UP000800200">
    <property type="component" value="Unassembled WGS sequence"/>
</dbReference>
<evidence type="ECO:0000256" key="1">
    <source>
        <dbReference type="SAM" id="SignalP"/>
    </source>
</evidence>
<feature type="signal peptide" evidence="1">
    <location>
        <begin position="1"/>
        <end position="26"/>
    </location>
</feature>
<reference evidence="2" key="1">
    <citation type="journal article" date="2020" name="Stud. Mycol.">
        <title>101 Dothideomycetes genomes: a test case for predicting lifestyles and emergence of pathogens.</title>
        <authorList>
            <person name="Haridas S."/>
            <person name="Albert R."/>
            <person name="Binder M."/>
            <person name="Bloem J."/>
            <person name="Labutti K."/>
            <person name="Salamov A."/>
            <person name="Andreopoulos B."/>
            <person name="Baker S."/>
            <person name="Barry K."/>
            <person name="Bills G."/>
            <person name="Bluhm B."/>
            <person name="Cannon C."/>
            <person name="Castanera R."/>
            <person name="Culley D."/>
            <person name="Daum C."/>
            <person name="Ezra D."/>
            <person name="Gonzalez J."/>
            <person name="Henrissat B."/>
            <person name="Kuo A."/>
            <person name="Liang C."/>
            <person name="Lipzen A."/>
            <person name="Lutzoni F."/>
            <person name="Magnuson J."/>
            <person name="Mondo S."/>
            <person name="Nolan M."/>
            <person name="Ohm R."/>
            <person name="Pangilinan J."/>
            <person name="Park H.-J."/>
            <person name="Ramirez L."/>
            <person name="Alfaro M."/>
            <person name="Sun H."/>
            <person name="Tritt A."/>
            <person name="Yoshinaga Y."/>
            <person name="Zwiers L.-H."/>
            <person name="Turgeon B."/>
            <person name="Goodwin S."/>
            <person name="Spatafora J."/>
            <person name="Crous P."/>
            <person name="Grigoriev I."/>
        </authorList>
    </citation>
    <scope>NUCLEOTIDE SEQUENCE</scope>
    <source>
        <strain evidence="2">CBS 207.26</strain>
    </source>
</reference>
<gene>
    <name evidence="2" type="ORF">K469DRAFT_267913</name>
</gene>
<keyword evidence="3" id="KW-1185">Reference proteome</keyword>
<accession>A0A6A6DNB1</accession>
<evidence type="ECO:0000313" key="3">
    <source>
        <dbReference type="Proteomes" id="UP000800200"/>
    </source>
</evidence>
<protein>
    <recommendedName>
        <fullName evidence="4">Heterokaryon incompatibility domain-containing protein</fullName>
    </recommendedName>
</protein>
<evidence type="ECO:0000313" key="2">
    <source>
        <dbReference type="EMBL" id="KAF2180981.1"/>
    </source>
</evidence>
<proteinExistence type="predicted"/>
<dbReference type="AlphaFoldDB" id="A0A6A6DNB1"/>
<name>A0A6A6DNB1_9PEZI</name>
<keyword evidence="1" id="KW-0732">Signal</keyword>
<organism evidence="2 3">
    <name type="scientific">Zopfia rhizophila CBS 207.26</name>
    <dbReference type="NCBI Taxonomy" id="1314779"/>
    <lineage>
        <taxon>Eukaryota</taxon>
        <taxon>Fungi</taxon>
        <taxon>Dikarya</taxon>
        <taxon>Ascomycota</taxon>
        <taxon>Pezizomycotina</taxon>
        <taxon>Dothideomycetes</taxon>
        <taxon>Dothideomycetes incertae sedis</taxon>
        <taxon>Zopfiaceae</taxon>
        <taxon>Zopfia</taxon>
    </lineage>
</organism>
<feature type="chain" id="PRO_5025650499" description="Heterokaryon incompatibility domain-containing protein" evidence="1">
    <location>
        <begin position="27"/>
        <end position="99"/>
    </location>
</feature>
<evidence type="ECO:0008006" key="4">
    <source>
        <dbReference type="Google" id="ProtNLM"/>
    </source>
</evidence>